<organism evidence="1 2">
    <name type="scientific">Aldrovandia affinis</name>
    <dbReference type="NCBI Taxonomy" id="143900"/>
    <lineage>
        <taxon>Eukaryota</taxon>
        <taxon>Metazoa</taxon>
        <taxon>Chordata</taxon>
        <taxon>Craniata</taxon>
        <taxon>Vertebrata</taxon>
        <taxon>Euteleostomi</taxon>
        <taxon>Actinopterygii</taxon>
        <taxon>Neopterygii</taxon>
        <taxon>Teleostei</taxon>
        <taxon>Notacanthiformes</taxon>
        <taxon>Halosauridae</taxon>
        <taxon>Aldrovandia</taxon>
    </lineage>
</organism>
<evidence type="ECO:0000313" key="1">
    <source>
        <dbReference type="EMBL" id="KAJ8377375.1"/>
    </source>
</evidence>
<keyword evidence="2" id="KW-1185">Reference proteome</keyword>
<dbReference type="AlphaFoldDB" id="A0AAD7W2L7"/>
<sequence>MSSVLLSKGFHDGRVSRPEITNAGRSRRKCFLPVHCPAADLNAGAPGAGSSARDLGCTAIQGPGEAPRKALAKPLGPVLLLRTHVSKTETTVTTHECSFVRSAGKRSPLCHSH</sequence>
<evidence type="ECO:0000313" key="2">
    <source>
        <dbReference type="Proteomes" id="UP001221898"/>
    </source>
</evidence>
<reference evidence="1" key="1">
    <citation type="journal article" date="2023" name="Science">
        <title>Genome structures resolve the early diversification of teleost fishes.</title>
        <authorList>
            <person name="Parey E."/>
            <person name="Louis A."/>
            <person name="Montfort J."/>
            <person name="Bouchez O."/>
            <person name="Roques C."/>
            <person name="Iampietro C."/>
            <person name="Lluch J."/>
            <person name="Castinel A."/>
            <person name="Donnadieu C."/>
            <person name="Desvignes T."/>
            <person name="Floi Bucao C."/>
            <person name="Jouanno E."/>
            <person name="Wen M."/>
            <person name="Mejri S."/>
            <person name="Dirks R."/>
            <person name="Jansen H."/>
            <person name="Henkel C."/>
            <person name="Chen W.J."/>
            <person name="Zahm M."/>
            <person name="Cabau C."/>
            <person name="Klopp C."/>
            <person name="Thompson A.W."/>
            <person name="Robinson-Rechavi M."/>
            <person name="Braasch I."/>
            <person name="Lecointre G."/>
            <person name="Bobe J."/>
            <person name="Postlethwait J.H."/>
            <person name="Berthelot C."/>
            <person name="Roest Crollius H."/>
            <person name="Guiguen Y."/>
        </authorList>
    </citation>
    <scope>NUCLEOTIDE SEQUENCE</scope>
    <source>
        <strain evidence="1">NC1722</strain>
    </source>
</reference>
<accession>A0AAD7W2L7</accession>
<protein>
    <submittedName>
        <fullName evidence="1">Uncharacterized protein</fullName>
    </submittedName>
</protein>
<dbReference type="Proteomes" id="UP001221898">
    <property type="component" value="Unassembled WGS sequence"/>
</dbReference>
<proteinExistence type="predicted"/>
<name>A0AAD7W2L7_9TELE</name>
<gene>
    <name evidence="1" type="ORF">AAFF_G00261040</name>
</gene>
<dbReference type="EMBL" id="JAINUG010000356">
    <property type="protein sequence ID" value="KAJ8377375.1"/>
    <property type="molecule type" value="Genomic_DNA"/>
</dbReference>
<comment type="caution">
    <text evidence="1">The sequence shown here is derived from an EMBL/GenBank/DDBJ whole genome shotgun (WGS) entry which is preliminary data.</text>
</comment>